<dbReference type="GO" id="GO:0000981">
    <property type="term" value="F:DNA-binding transcription factor activity, RNA polymerase II-specific"/>
    <property type="evidence" value="ECO:0007669"/>
    <property type="project" value="InterPro"/>
</dbReference>
<feature type="region of interest" description="Disordered" evidence="5">
    <location>
        <begin position="379"/>
        <end position="425"/>
    </location>
</feature>
<evidence type="ECO:0000256" key="2">
    <source>
        <dbReference type="ARBA" id="ARBA00023125"/>
    </source>
</evidence>
<dbReference type="PANTHER" id="PTHR47785:SF4">
    <property type="entry name" value="ZN(II)2CYS6 TRANSCRIPTION FACTOR (EUROFUNG)"/>
    <property type="match status" value="1"/>
</dbReference>
<evidence type="ECO:0000256" key="4">
    <source>
        <dbReference type="ARBA" id="ARBA00023242"/>
    </source>
</evidence>
<dbReference type="PROSITE" id="PS00463">
    <property type="entry name" value="ZN2_CY6_FUNGAL_1"/>
    <property type="match status" value="1"/>
</dbReference>
<dbReference type="Gene3D" id="4.10.240.10">
    <property type="entry name" value="Zn(2)-C6 fungal-type DNA-binding domain"/>
    <property type="match status" value="1"/>
</dbReference>
<dbReference type="SUPFAM" id="SSF57701">
    <property type="entry name" value="Zn2/Cys6 DNA-binding domain"/>
    <property type="match status" value="1"/>
</dbReference>
<dbReference type="Proteomes" id="UP000243519">
    <property type="component" value="Unassembled WGS sequence"/>
</dbReference>
<keyword evidence="1" id="KW-0805">Transcription regulation</keyword>
<dbReference type="CDD" id="cd00067">
    <property type="entry name" value="GAL4"/>
    <property type="match status" value="1"/>
</dbReference>
<feature type="region of interest" description="Disordered" evidence="5">
    <location>
        <begin position="284"/>
        <end position="322"/>
    </location>
</feature>
<keyword evidence="4" id="KW-0539">Nucleus</keyword>
<feature type="compositionally biased region" description="Basic and acidic residues" evidence="5">
    <location>
        <begin position="379"/>
        <end position="393"/>
    </location>
</feature>
<keyword evidence="8" id="KW-1185">Reference proteome</keyword>
<dbReference type="Pfam" id="PF00172">
    <property type="entry name" value="Zn_clus"/>
    <property type="match status" value="1"/>
</dbReference>
<feature type="region of interest" description="Disordered" evidence="5">
    <location>
        <begin position="1"/>
        <end position="178"/>
    </location>
</feature>
<name>A0A178FS81_TRIVO</name>
<reference evidence="7 8" key="1">
    <citation type="submission" date="2016-05" db="EMBL/GenBank/DDBJ databases">
        <title>Genome sequencing of Trichophyton violaceum CMCC(F)T3l isolated from hair.</title>
        <authorList>
            <person name="Zhan P."/>
            <person name="Tao Y."/>
            <person name="Liu W."/>
        </authorList>
    </citation>
    <scope>NUCLEOTIDE SEQUENCE [LARGE SCALE GENOMIC DNA]</scope>
    <source>
        <strain evidence="8">CMCC(F)T3l</strain>
    </source>
</reference>
<feature type="region of interest" description="Disordered" evidence="5">
    <location>
        <begin position="498"/>
        <end position="534"/>
    </location>
</feature>
<dbReference type="PANTHER" id="PTHR47785">
    <property type="entry name" value="ZN(II)2CYS6 TRANSCRIPTION FACTOR (EUROFUNG)-RELATED-RELATED"/>
    <property type="match status" value="1"/>
</dbReference>
<dbReference type="EMBL" id="LHPN01000001">
    <property type="protein sequence ID" value="OAL75039.1"/>
    <property type="molecule type" value="Genomic_DNA"/>
</dbReference>
<feature type="compositionally biased region" description="Basic and acidic residues" evidence="5">
    <location>
        <begin position="893"/>
        <end position="902"/>
    </location>
</feature>
<feature type="compositionally biased region" description="Basic and acidic residues" evidence="5">
    <location>
        <begin position="288"/>
        <end position="297"/>
    </location>
</feature>
<feature type="region of interest" description="Disordered" evidence="5">
    <location>
        <begin position="858"/>
        <end position="921"/>
    </location>
</feature>
<organism evidence="7 8">
    <name type="scientific">Trichophyton violaceum</name>
    <dbReference type="NCBI Taxonomy" id="34388"/>
    <lineage>
        <taxon>Eukaryota</taxon>
        <taxon>Fungi</taxon>
        <taxon>Dikarya</taxon>
        <taxon>Ascomycota</taxon>
        <taxon>Pezizomycotina</taxon>
        <taxon>Eurotiomycetes</taxon>
        <taxon>Eurotiomycetidae</taxon>
        <taxon>Onygenales</taxon>
        <taxon>Arthrodermataceae</taxon>
        <taxon>Trichophyton</taxon>
    </lineage>
</organism>
<dbReference type="GO" id="GO:0003677">
    <property type="term" value="F:DNA binding"/>
    <property type="evidence" value="ECO:0007669"/>
    <property type="project" value="UniProtKB-KW"/>
</dbReference>
<dbReference type="PROSITE" id="PS50048">
    <property type="entry name" value="ZN2_CY6_FUNGAL_2"/>
    <property type="match status" value="1"/>
</dbReference>
<feature type="region of interest" description="Disordered" evidence="5">
    <location>
        <begin position="1026"/>
        <end position="1049"/>
    </location>
</feature>
<dbReference type="OrthoDB" id="5244761at2759"/>
<accession>A0A178FS81</accession>
<dbReference type="InterPro" id="IPR001138">
    <property type="entry name" value="Zn2Cys6_DnaBD"/>
</dbReference>
<dbReference type="GO" id="GO:0008270">
    <property type="term" value="F:zinc ion binding"/>
    <property type="evidence" value="ECO:0007669"/>
    <property type="project" value="InterPro"/>
</dbReference>
<dbReference type="CDD" id="cd12148">
    <property type="entry name" value="fungal_TF_MHR"/>
    <property type="match status" value="1"/>
</dbReference>
<gene>
    <name evidence="7" type="ORF">A7D00_0637</name>
</gene>
<dbReference type="InterPro" id="IPR036864">
    <property type="entry name" value="Zn2-C6_fun-type_DNA-bd_sf"/>
</dbReference>
<protein>
    <recommendedName>
        <fullName evidence="6">Zn(2)-C6 fungal-type domain-containing protein</fullName>
    </recommendedName>
</protein>
<keyword evidence="3" id="KW-0804">Transcription</keyword>
<dbReference type="InterPro" id="IPR053181">
    <property type="entry name" value="EcdB-like_regulator"/>
</dbReference>
<evidence type="ECO:0000313" key="8">
    <source>
        <dbReference type="Proteomes" id="UP000243519"/>
    </source>
</evidence>
<feature type="compositionally biased region" description="Polar residues" evidence="5">
    <location>
        <begin position="1039"/>
        <end position="1049"/>
    </location>
</feature>
<dbReference type="SMART" id="SM00066">
    <property type="entry name" value="GAL4"/>
    <property type="match status" value="1"/>
</dbReference>
<evidence type="ECO:0000259" key="6">
    <source>
        <dbReference type="PROSITE" id="PS50048"/>
    </source>
</evidence>
<dbReference type="AlphaFoldDB" id="A0A178FS81"/>
<evidence type="ECO:0000256" key="5">
    <source>
        <dbReference type="SAM" id="MobiDB-lite"/>
    </source>
</evidence>
<keyword evidence="2" id="KW-0238">DNA-binding</keyword>
<proteinExistence type="predicted"/>
<sequence>MTMEAAAASENPKTLPTLPSPPSVRQLPPSERPPSLPLPRTYDSHWGRPYHPYENTDQRAPSSYSASPREGSHMAESYGRAGCSITPASRTPNGTFRPVNGAHEGNSNPPPNAYQPSSDFHSRPGNYGADSSHPNGEHHGMQMISPVDGMQPPPPTHRSYPPSTPMAQSHGPYDQGNYYLNQANSQAQSQAQRQRRTTRAQQACDQCRARKAKCDEGRPSCSLCKESNSVCVYKDVPPHKHERSTQLVLDRLKLLDDRFNDMLKSQAEQDLKLEALIRAQKMSPLSPKLEKKPEVAHKTPTPAEQERTSPKAASTSETPTGKHIKDEHIDLHIDDDELSIPIEHTTAAHKLLLWPSIQKLLPERIDADYVMELEEERGPIRPYGRGEGEDGHDISVYPYSPKLRSPSPREDETYQTRSPGTGYGTGLEIYQSNPTLRVPKERQVGGLNASGVLNLDADVIEMHRQSYLQNMHILHPILAQDSLNNMITNFIRTYSPQSKSMPTPLASRADPTSGVHRVQKRKRSIDMTDGYPDSPVSDSFSPHAGHEIQRSLDNAIVLLVLALGSICGYKGPIPGPVRHVPAGPFTPVMGDHSLASSTSPPESMPFANHHRRFSTQSTHFGPDPPDIRNMDVIPGMAYYALASDILGNLHGGNDLALAQACLLAALYTGQLAHPFSSHGWIYQAARACQVLVRPRKYDCMPEGPRKDLICLVFWTCLQLESDILAELDLPASGISRLEGRMNFPRGVFAHTIPNEIHAPNTMMMMYYLVQIHLRKVLNRIHTDLYKAEKQGGEKARWSTKIQEALSFNLEQWRSGLPEYMRWEDSDPPAKDINTARMRGKYYGAKYLIHRPLLHHALHPMAPKPRNPVPASSPSQSTVSSSQSQVSPSLSHVHQAEKMERYTSEMGPPVRTPSNDPQPPLLSDLEPKVFDACMVCINAAMNSTVAFDGVEGRPIVTNIFGTAHAQFGNMLVLSATYTSQLSALVDGDKLCALLDRTIKFLLRSRHISPTLRKDAEILTLIRRKLFEQNPQPQPQPQPQSTQTGSFSNDR</sequence>
<evidence type="ECO:0000256" key="1">
    <source>
        <dbReference type="ARBA" id="ARBA00023015"/>
    </source>
</evidence>
<evidence type="ECO:0000256" key="3">
    <source>
        <dbReference type="ARBA" id="ARBA00023163"/>
    </source>
</evidence>
<comment type="caution">
    <text evidence="7">The sequence shown here is derived from an EMBL/GenBank/DDBJ whole genome shotgun (WGS) entry which is preliminary data.</text>
</comment>
<feature type="domain" description="Zn(2)-C6 fungal-type" evidence="6">
    <location>
        <begin position="203"/>
        <end position="233"/>
    </location>
</feature>
<evidence type="ECO:0000313" key="7">
    <source>
        <dbReference type="EMBL" id="OAL75039.1"/>
    </source>
</evidence>
<feature type="compositionally biased region" description="Low complexity" evidence="5">
    <location>
        <begin position="868"/>
        <end position="892"/>
    </location>
</feature>